<feature type="transmembrane region" description="Helical" evidence="1">
    <location>
        <begin position="7"/>
        <end position="24"/>
    </location>
</feature>
<evidence type="ECO:0000256" key="1">
    <source>
        <dbReference type="SAM" id="Phobius"/>
    </source>
</evidence>
<evidence type="ECO:0000313" key="2">
    <source>
        <dbReference type="EMBL" id="PIU47265.1"/>
    </source>
</evidence>
<comment type="caution">
    <text evidence="2">The sequence shown here is derived from an EMBL/GenBank/DDBJ whole genome shotgun (WGS) entry which is preliminary data.</text>
</comment>
<dbReference type="Proteomes" id="UP000228777">
    <property type="component" value="Unassembled WGS sequence"/>
</dbReference>
<reference evidence="3" key="1">
    <citation type="submission" date="2017-09" db="EMBL/GenBank/DDBJ databases">
        <title>Depth-based differentiation of microbial function through sediment-hosted aquifers and enrichment of novel symbionts in the deep terrestrial subsurface.</title>
        <authorList>
            <person name="Probst A.J."/>
            <person name="Ladd B."/>
            <person name="Jarett J.K."/>
            <person name="Geller-Mcgrath D.E."/>
            <person name="Sieber C.M.K."/>
            <person name="Emerson J.B."/>
            <person name="Anantharaman K."/>
            <person name="Thomas B.C."/>
            <person name="Malmstrom R."/>
            <person name="Stieglmeier M."/>
            <person name="Klingl A."/>
            <person name="Woyke T."/>
            <person name="Ryan C.M."/>
            <person name="Banfield J.F."/>
        </authorList>
    </citation>
    <scope>NUCLEOTIDE SEQUENCE [LARGE SCALE GENOMIC DNA]</scope>
</reference>
<gene>
    <name evidence="2" type="ORF">COS93_00130</name>
</gene>
<proteinExistence type="predicted"/>
<protein>
    <submittedName>
        <fullName evidence="2">Uncharacterized protein</fullName>
    </submittedName>
</protein>
<keyword evidence="1" id="KW-1133">Transmembrane helix</keyword>
<sequence>MPEENKIFKYLTLFLIIAAFIILLREVILKPIIPSKSIPEAILKIKVNYEILEKPEVKEFLPYEQISLPEKVGRENPFRPY</sequence>
<keyword evidence="1" id="KW-0812">Transmembrane</keyword>
<dbReference type="AlphaFoldDB" id="A0A2M6Z4K0"/>
<keyword evidence="1" id="KW-0472">Membrane</keyword>
<accession>A0A2M6Z4K0</accession>
<name>A0A2M6Z4K0_9BACT</name>
<evidence type="ECO:0000313" key="3">
    <source>
        <dbReference type="Proteomes" id="UP000228777"/>
    </source>
</evidence>
<dbReference type="EMBL" id="PEWP01000006">
    <property type="protein sequence ID" value="PIU47265.1"/>
    <property type="molecule type" value="Genomic_DNA"/>
</dbReference>
<organism evidence="2 3">
    <name type="scientific">bacterium (Candidatus Gribaldobacteria) CG07_land_8_20_14_0_80_33_18</name>
    <dbReference type="NCBI Taxonomy" id="2014272"/>
    <lineage>
        <taxon>Bacteria</taxon>
        <taxon>Candidatus Gribaldobacteria</taxon>
    </lineage>
</organism>